<reference evidence="3 4" key="1">
    <citation type="submission" date="2015-04" db="EMBL/GenBank/DDBJ databases">
        <title>The draft genome sequence of Roseovarius sp.R12b.</title>
        <authorList>
            <person name="Li G."/>
            <person name="Lai Q."/>
            <person name="Shao Z."/>
            <person name="Yan P."/>
        </authorList>
    </citation>
    <scope>NUCLEOTIDE SEQUENCE [LARGE SCALE GENOMIC DNA]</scope>
    <source>
        <strain evidence="3 4">R12B</strain>
    </source>
</reference>
<evidence type="ECO:0000313" key="3">
    <source>
        <dbReference type="EMBL" id="KRS13735.1"/>
    </source>
</evidence>
<dbReference type="SMART" id="SM00450">
    <property type="entry name" value="RHOD"/>
    <property type="match status" value="1"/>
</dbReference>
<dbReference type="InterPro" id="IPR036873">
    <property type="entry name" value="Rhodanese-like_dom_sf"/>
</dbReference>
<evidence type="ECO:0000259" key="2">
    <source>
        <dbReference type="PROSITE" id="PS50206"/>
    </source>
</evidence>
<evidence type="ECO:0000313" key="4">
    <source>
        <dbReference type="Proteomes" id="UP000051295"/>
    </source>
</evidence>
<dbReference type="CDD" id="cd00158">
    <property type="entry name" value="RHOD"/>
    <property type="match status" value="1"/>
</dbReference>
<sequence length="164" mass="17363">MRGSIRVKEMTEEPVRRSSRRAFLGTGFGVATAVIVGWAVWPRPQFDGAALSVRAAFEAAQTGDVILIDIRRPDEWASTGIGTGAHPIDMRNAGFIAELDALTGNQKDLPIALICARGVRSARLSTALTEAGYSRVINVPEGMLGSKAGPGWIRTGLPVTAYGG</sequence>
<dbReference type="InterPro" id="IPR001763">
    <property type="entry name" value="Rhodanese-like_dom"/>
</dbReference>
<dbReference type="PATRIC" id="fig|1641875.4.peg.2801"/>
<dbReference type="EMBL" id="LAXJ01000003">
    <property type="protein sequence ID" value="KRS13735.1"/>
    <property type="molecule type" value="Genomic_DNA"/>
</dbReference>
<dbReference type="Gene3D" id="3.40.250.10">
    <property type="entry name" value="Rhodanese-like domain"/>
    <property type="match status" value="1"/>
</dbReference>
<protein>
    <recommendedName>
        <fullName evidence="2">Rhodanese domain-containing protein</fullName>
    </recommendedName>
</protein>
<accession>A0A0T5NXS9</accession>
<feature type="domain" description="Rhodanese" evidence="2">
    <location>
        <begin position="61"/>
        <end position="161"/>
    </location>
</feature>
<keyword evidence="1" id="KW-1133">Transmembrane helix</keyword>
<dbReference type="Pfam" id="PF00581">
    <property type="entry name" value="Rhodanese"/>
    <property type="match status" value="1"/>
</dbReference>
<keyword evidence="1" id="KW-0812">Transmembrane</keyword>
<comment type="caution">
    <text evidence="3">The sequence shown here is derived from an EMBL/GenBank/DDBJ whole genome shotgun (WGS) entry which is preliminary data.</text>
</comment>
<dbReference type="STRING" id="1641875.XM53_03950"/>
<feature type="transmembrane region" description="Helical" evidence="1">
    <location>
        <begin position="21"/>
        <end position="41"/>
    </location>
</feature>
<dbReference type="Proteomes" id="UP000051295">
    <property type="component" value="Unassembled WGS sequence"/>
</dbReference>
<keyword evidence="1" id="KW-0472">Membrane</keyword>
<proteinExistence type="predicted"/>
<dbReference type="PROSITE" id="PS50206">
    <property type="entry name" value="RHODANESE_3"/>
    <property type="match status" value="1"/>
</dbReference>
<name>A0A0T5NXS9_9RHOB</name>
<gene>
    <name evidence="3" type="ORF">XM53_03950</name>
</gene>
<dbReference type="AlphaFoldDB" id="A0A0T5NXS9"/>
<dbReference type="SUPFAM" id="SSF52821">
    <property type="entry name" value="Rhodanese/Cell cycle control phosphatase"/>
    <property type="match status" value="1"/>
</dbReference>
<keyword evidence="4" id="KW-1185">Reference proteome</keyword>
<evidence type="ECO:0000256" key="1">
    <source>
        <dbReference type="SAM" id="Phobius"/>
    </source>
</evidence>
<organism evidence="3 4">
    <name type="scientific">Roseovarius atlanticus</name>
    <dbReference type="NCBI Taxonomy" id="1641875"/>
    <lineage>
        <taxon>Bacteria</taxon>
        <taxon>Pseudomonadati</taxon>
        <taxon>Pseudomonadota</taxon>
        <taxon>Alphaproteobacteria</taxon>
        <taxon>Rhodobacterales</taxon>
        <taxon>Roseobacteraceae</taxon>
        <taxon>Roseovarius</taxon>
    </lineage>
</organism>